<dbReference type="Pfam" id="PF01037">
    <property type="entry name" value="AsnC_trans_reg"/>
    <property type="match status" value="1"/>
</dbReference>
<dbReference type="SMART" id="SM00344">
    <property type="entry name" value="HTH_ASNC"/>
    <property type="match status" value="1"/>
</dbReference>
<accession>A0A556M9R4</accession>
<dbReference type="GO" id="GO:0043200">
    <property type="term" value="P:response to amino acid"/>
    <property type="evidence" value="ECO:0007669"/>
    <property type="project" value="TreeGrafter"/>
</dbReference>
<keyword evidence="3" id="KW-0804">Transcription</keyword>
<dbReference type="PROSITE" id="PS50956">
    <property type="entry name" value="HTH_ASNC_2"/>
    <property type="match status" value="1"/>
</dbReference>
<dbReference type="InterPro" id="IPR036390">
    <property type="entry name" value="WH_DNA-bd_sf"/>
</dbReference>
<dbReference type="SUPFAM" id="SSF54909">
    <property type="entry name" value="Dimeric alpha+beta barrel"/>
    <property type="match status" value="1"/>
</dbReference>
<dbReference type="InterPro" id="IPR019888">
    <property type="entry name" value="Tscrpt_reg_AsnC-like"/>
</dbReference>
<protein>
    <submittedName>
        <fullName evidence="5">Lrp/AsnC family transcriptional regulator</fullName>
    </submittedName>
</protein>
<comment type="caution">
    <text evidence="5">The sequence shown here is derived from an EMBL/GenBank/DDBJ whole genome shotgun (WGS) entry which is preliminary data.</text>
</comment>
<dbReference type="Gene3D" id="3.30.70.920">
    <property type="match status" value="1"/>
</dbReference>
<evidence type="ECO:0000256" key="1">
    <source>
        <dbReference type="ARBA" id="ARBA00023015"/>
    </source>
</evidence>
<dbReference type="SUPFAM" id="SSF46785">
    <property type="entry name" value="Winged helix' DNA-binding domain"/>
    <property type="match status" value="1"/>
</dbReference>
<proteinExistence type="predicted"/>
<evidence type="ECO:0000256" key="2">
    <source>
        <dbReference type="ARBA" id="ARBA00023125"/>
    </source>
</evidence>
<dbReference type="InterPro" id="IPR036388">
    <property type="entry name" value="WH-like_DNA-bd_sf"/>
</dbReference>
<dbReference type="InterPro" id="IPR019887">
    <property type="entry name" value="Tscrpt_reg_AsnC/Lrp_C"/>
</dbReference>
<keyword evidence="1" id="KW-0805">Transcription regulation</keyword>
<dbReference type="Gene3D" id="1.10.10.10">
    <property type="entry name" value="Winged helix-like DNA-binding domain superfamily/Winged helix DNA-binding domain"/>
    <property type="match status" value="1"/>
</dbReference>
<dbReference type="InterPro" id="IPR000485">
    <property type="entry name" value="AsnC-type_HTH_dom"/>
</dbReference>
<evidence type="ECO:0000256" key="3">
    <source>
        <dbReference type="ARBA" id="ARBA00023163"/>
    </source>
</evidence>
<name>A0A556M9R4_9SPHI</name>
<dbReference type="AlphaFoldDB" id="A0A556M9R4"/>
<reference evidence="5 6" key="1">
    <citation type="submission" date="2019-07" db="EMBL/GenBank/DDBJ databases">
        <authorList>
            <person name="Huq M.A."/>
        </authorList>
    </citation>
    <scope>NUCLEOTIDE SEQUENCE [LARGE SCALE GENOMIC DNA]</scope>
    <source>
        <strain evidence="5 6">MAH-19</strain>
    </source>
</reference>
<dbReference type="PANTHER" id="PTHR30154:SF34">
    <property type="entry name" value="TRANSCRIPTIONAL REGULATOR AZLB"/>
    <property type="match status" value="1"/>
</dbReference>
<dbReference type="Pfam" id="PF13412">
    <property type="entry name" value="HTH_24"/>
    <property type="match status" value="1"/>
</dbReference>
<dbReference type="Proteomes" id="UP000318733">
    <property type="component" value="Unassembled WGS sequence"/>
</dbReference>
<keyword evidence="2" id="KW-0238">DNA-binding</keyword>
<dbReference type="InterPro" id="IPR011008">
    <property type="entry name" value="Dimeric_a/b-barrel"/>
</dbReference>
<evidence type="ECO:0000259" key="4">
    <source>
        <dbReference type="PROSITE" id="PS50956"/>
    </source>
</evidence>
<dbReference type="GO" id="GO:0005829">
    <property type="term" value="C:cytosol"/>
    <property type="evidence" value="ECO:0007669"/>
    <property type="project" value="TreeGrafter"/>
</dbReference>
<dbReference type="PANTHER" id="PTHR30154">
    <property type="entry name" value="LEUCINE-RESPONSIVE REGULATORY PROTEIN"/>
    <property type="match status" value="1"/>
</dbReference>
<dbReference type="EMBL" id="VLPK01000006">
    <property type="protein sequence ID" value="TSJ36596.1"/>
    <property type="molecule type" value="Genomic_DNA"/>
</dbReference>
<sequence>MKELDKTDQGILKLLEQDCTLTHKEIAFRLHKSVNAIHTRIRSLENTGYIKRYRAEVDHKKVGKGLICYVQVQLKQHSKESLAAYRSEVVKVAEVMECYHLTGSFDFLLRVACRDIDEYDHILNEILSALPDVGNMQSLFVMSEVKHETGYMF</sequence>
<dbReference type="PRINTS" id="PR00033">
    <property type="entry name" value="HTHASNC"/>
</dbReference>
<organism evidence="5 6">
    <name type="scientific">Mucilaginibacter corticis</name>
    <dbReference type="NCBI Taxonomy" id="2597670"/>
    <lineage>
        <taxon>Bacteria</taxon>
        <taxon>Pseudomonadati</taxon>
        <taxon>Bacteroidota</taxon>
        <taxon>Sphingobacteriia</taxon>
        <taxon>Sphingobacteriales</taxon>
        <taxon>Sphingobacteriaceae</taxon>
        <taxon>Mucilaginibacter</taxon>
    </lineage>
</organism>
<keyword evidence="6" id="KW-1185">Reference proteome</keyword>
<gene>
    <name evidence="5" type="ORF">FO440_22475</name>
</gene>
<dbReference type="OrthoDB" id="9800326at2"/>
<evidence type="ECO:0000313" key="6">
    <source>
        <dbReference type="Proteomes" id="UP000318733"/>
    </source>
</evidence>
<dbReference type="GO" id="GO:0043565">
    <property type="term" value="F:sequence-specific DNA binding"/>
    <property type="evidence" value="ECO:0007669"/>
    <property type="project" value="InterPro"/>
</dbReference>
<feature type="domain" description="HTH asnC-type" evidence="4">
    <location>
        <begin position="4"/>
        <end position="65"/>
    </location>
</feature>
<evidence type="ECO:0000313" key="5">
    <source>
        <dbReference type="EMBL" id="TSJ36596.1"/>
    </source>
</evidence>
<dbReference type="RefSeq" id="WP_144250564.1">
    <property type="nucleotide sequence ID" value="NZ_VLPK01000006.1"/>
</dbReference>